<evidence type="ECO:0000256" key="4">
    <source>
        <dbReference type="ARBA" id="ARBA00022701"/>
    </source>
</evidence>
<feature type="region of interest" description="Disordered" evidence="7">
    <location>
        <begin position="729"/>
        <end position="940"/>
    </location>
</feature>
<feature type="compositionally biased region" description="Polar residues" evidence="7">
    <location>
        <begin position="2062"/>
        <end position="2072"/>
    </location>
</feature>
<feature type="compositionally biased region" description="Polar residues" evidence="7">
    <location>
        <begin position="1924"/>
        <end position="1939"/>
    </location>
</feature>
<sequence length="2171" mass="235827">MATRLRVRRGFWAFRSHRCMRRFPLWEESSPACAGGGLLGGPFPASGTQAPRMGRGPSRAGWRAGVCADPALQVHVADRALAPARRAAAGPGSPGPEFWGGGGAASAEPGNLPGNLPLIAGRRRGLQGRMAPDVLQVLNTHLQRPHVPRVPPSTPLQSPVALPPGFLGLATIEALISQYEIVALLLVPKSFEGICLAECFQLHSGFLVDCFPSAAAISIEEVSARIVQVVTAEAVAVLKGEQEKEAQHKDQPAALPLGFQKYVNQQLKRQLICLLLHPHHQPQNRLLPWRKSSFDVSNEREEQRSEARLWAIFTFGYVQKQQQEGGGKNLQQKINVEKQRGEYAIFTHCRCNLLDTLEILEFSLQFLPVCLFVDEGAEDQVGPLHRFPSHEPATSGERRNLLAPSISVSVPDDDPSNSDEEYYEHPLFSSQWTTSGVLPSVPAPSAEAHLGQEKEEEMLEGPMPEEEKPATLPEKECGAAKASDQPKGLSGGQLESSAEASVVPEESAPAGVPEEKSIKEVTEVPPEVKIPSSAGEGLLTASTMEFHDQQELTPSAAEPLDKKEEESEKQSKPGEDLEHAALVSPPETTDTSPDKKDMQGTEEEKAPPTLFGHPLGASLEDMKQKTEPSLVVPGIGLPAQPPAPKEQKDWFIEMPMEAKKDEWGLAAPISPGPLTPMKEKDVLDDIPKWEGKQFDSPMPSPFQGGSFTLPLDVMKHEIVAEASPFAPALLQPDDKKYLEETSGSATAKDSSTVEEPHKDKPDKMAEAPASEAITPPKDAHIPVVDECVPEKVLGEEKEEIKQDSVPKKETSILSAQEPTLTEKEPQLTLEQKTTISDKEAMPKESEPPKVTDEETSILQPSTEHIFSKEEQKSQEPTTDILKQDSFPVSLEQAITDSAMTSKTPEKVVTEPAALSEKSDTQDLFEEKVTDEDKKVEGVGAAASAEMEMPFYEDKSGMSKYFETSALKEEVTKSIQPGSDYYELSDARESAPESFDTVSPVYKNGDKALQAAKESQPSAPAQEAGYSTLAQSYPSDLPEEPSSPQERMFTIDPKVYGEKRDLHSKNKDDLTLSRSLGLGGRSAIEQRSMSINLPMSCLDSIALGFNFGRGHDLSPLASDILTNTSGSMDEGDDYLPATTPALEKAPCFPIESKEEEKQVEAEKATGEESTQVEASCESPFLAKDYYKNGTVMAPDLPEMLDLAGTRSRLASVSADAEVARRKSVPSETVVEESSTGLPPVTDENHVIVKTDSQLEDLGYCVFNKYTVPLPSPVQDSENLSGESGSFYEGTDDKVRRDLATDLSLIEVKLAAAGRVKDEFSAEKEAPPHIPGDKLGLGRELDQERRANDKLDTVLEKSEEHADSKEHAKETEEAGDKIEPFGIDVTHEHALAKELTVSKDASPLVAEKAEKGLSSVPEVAEVEPSKKAEPELDFAAKKADQGPLDVKISDFGQMAAGLTTDAGKAAELKPEAAQDLTPPSAAPQEAEAFLGVESGHLKEGAKVSETEVKEKVSKPDLVHQEAVDKEESYESSGEHESLTMESWKADEGKKETSPESSLTQDEIAIKLAVEIPCAPAASEADVAPEERADVQMEFIQLPKEESKETPDISVTPSDTTEPLPEAVAPEPAEAQSEEEEIEAQGEYDKLLFRSDTLQITDLGVPGVREEFVETCPGEHKGVIESVVTIEDDFITVVQTTTDEGESGSHSVRFAALEQPEVERRLSPRAEEELQVEEAAEAQAEPKDGSPEAPASPEREEVALSEYKTETYDDYKDETTIDDSIMDADSLWVDTQDDDRSVMTEQLETIPKEEKAEKETRRPSLEKHRKEKPFKTGRGRISTPERKIAKKEPSTVSRDEVRRKKAVYKKAELAKKTEVQAHSPSRKFILKPAIKYTRPTHLSCVKRKTTAAGGESTQAPSIFKQAKDKASSSTLSKIPALQGSTKSPRHSPACPSTTKRATFSDGVLIRPTSEGSTDCLAYSESGDKDGVPRSPEKRSSLPRPSSILPPRRGVSGDRDENSFSLNSSISSSARRTTRSEPIRRAGKSGTSTPTTPGSTAITPGTPPSYSSRTPGTPGTPSYPRTPHTPGTPKSAILVPGEKKVAIIRTPPKSPATPKQLRLINQPLPDLKNVKSKIGSTDNIKYQPKGGQASVNLLQNYPITASDDLEKIHNSGVTK</sequence>
<evidence type="ECO:0000256" key="1">
    <source>
        <dbReference type="ARBA" id="ARBA00004245"/>
    </source>
</evidence>
<feature type="compositionally biased region" description="Low complexity" evidence="7">
    <location>
        <begin position="495"/>
        <end position="510"/>
    </location>
</feature>
<dbReference type="GO" id="GO:0043005">
    <property type="term" value="C:neuron projection"/>
    <property type="evidence" value="ECO:0007669"/>
    <property type="project" value="TreeGrafter"/>
</dbReference>
<feature type="region of interest" description="Disordered" evidence="7">
    <location>
        <begin position="450"/>
        <end position="616"/>
    </location>
</feature>
<name>A0A7J7F3Q6_DICBM</name>
<dbReference type="PANTHER" id="PTHR11501:SF15">
    <property type="entry name" value="MICROTUBULE-ASSOCIATED PROTEIN 2"/>
    <property type="match status" value="1"/>
</dbReference>
<feature type="compositionally biased region" description="Basic and acidic residues" evidence="7">
    <location>
        <begin position="1750"/>
        <end position="1772"/>
    </location>
</feature>
<feature type="compositionally biased region" description="Polar residues" evidence="7">
    <location>
        <begin position="741"/>
        <end position="750"/>
    </location>
</feature>
<feature type="region of interest" description="Disordered" evidence="7">
    <location>
        <begin position="1151"/>
        <end position="1171"/>
    </location>
</feature>
<feature type="compositionally biased region" description="Low complexity" evidence="7">
    <location>
        <begin position="1994"/>
        <end position="2005"/>
    </location>
</feature>
<protein>
    <recommendedName>
        <fullName evidence="8">MAP2/Tau projection domain-containing protein</fullName>
    </recommendedName>
</protein>
<dbReference type="GO" id="GO:0008017">
    <property type="term" value="F:microtubule binding"/>
    <property type="evidence" value="ECO:0007669"/>
    <property type="project" value="InterPro"/>
</dbReference>
<feature type="compositionally biased region" description="Basic and acidic residues" evidence="7">
    <location>
        <begin position="1493"/>
        <end position="1551"/>
    </location>
</feature>
<feature type="region of interest" description="Disordered" evidence="7">
    <location>
        <begin position="1467"/>
        <end position="1559"/>
    </location>
</feature>
<feature type="compositionally biased region" description="Basic and acidic residues" evidence="7">
    <location>
        <begin position="559"/>
        <end position="579"/>
    </location>
</feature>
<feature type="compositionally biased region" description="Polar residues" evidence="7">
    <location>
        <begin position="892"/>
        <end position="902"/>
    </location>
</feature>
<dbReference type="EMBL" id="JACDTQ010001428">
    <property type="protein sequence ID" value="KAF5922631.1"/>
    <property type="molecule type" value="Genomic_DNA"/>
</dbReference>
<feature type="compositionally biased region" description="Low complexity" evidence="7">
    <location>
        <begin position="2040"/>
        <end position="2056"/>
    </location>
</feature>
<keyword evidence="10" id="KW-1185">Reference proteome</keyword>
<feature type="compositionally biased region" description="Basic and acidic residues" evidence="7">
    <location>
        <begin position="1836"/>
        <end position="1855"/>
    </location>
</feature>
<dbReference type="InterPro" id="IPR001084">
    <property type="entry name" value="MAP_tubulin-bd_rpt"/>
</dbReference>
<dbReference type="GO" id="GO:0005874">
    <property type="term" value="C:microtubule"/>
    <property type="evidence" value="ECO:0007669"/>
    <property type="project" value="UniProtKB-KW"/>
</dbReference>
<evidence type="ECO:0000256" key="3">
    <source>
        <dbReference type="ARBA" id="ARBA00022553"/>
    </source>
</evidence>
<keyword evidence="6" id="KW-0206">Cytoskeleton</keyword>
<feature type="compositionally biased region" description="Low complexity" evidence="7">
    <location>
        <begin position="87"/>
        <end position="97"/>
    </location>
</feature>
<feature type="region of interest" description="Disordered" evidence="7">
    <location>
        <begin position="1316"/>
        <end position="1377"/>
    </location>
</feature>
<dbReference type="PROSITE" id="PS51491">
    <property type="entry name" value="TAU_MAP_2"/>
    <property type="match status" value="1"/>
</dbReference>
<evidence type="ECO:0000256" key="2">
    <source>
        <dbReference type="ARBA" id="ARBA00022490"/>
    </source>
</evidence>
<feature type="region of interest" description="Disordered" evidence="7">
    <location>
        <begin position="1575"/>
        <end position="1637"/>
    </location>
</feature>
<feature type="region of interest" description="Disordered" evidence="7">
    <location>
        <begin position="1901"/>
        <end position="2091"/>
    </location>
</feature>
<feature type="compositionally biased region" description="Basic and acidic residues" evidence="7">
    <location>
        <begin position="1714"/>
        <end position="1725"/>
    </location>
</feature>
<feature type="compositionally biased region" description="Basic and acidic residues" evidence="7">
    <location>
        <begin position="788"/>
        <end position="810"/>
    </location>
</feature>
<dbReference type="Proteomes" id="UP000551758">
    <property type="component" value="Unassembled WGS sequence"/>
</dbReference>
<feature type="compositionally biased region" description="Basic and acidic residues" evidence="7">
    <location>
        <begin position="1151"/>
        <end position="1165"/>
    </location>
</feature>
<feature type="compositionally biased region" description="Basic and acidic residues" evidence="7">
    <location>
        <begin position="592"/>
        <end position="606"/>
    </location>
</feature>
<dbReference type="InterPro" id="IPR027324">
    <property type="entry name" value="MAP2/MAP4/Tau"/>
</dbReference>
<feature type="compositionally biased region" description="Low complexity" evidence="7">
    <location>
        <begin position="1615"/>
        <end position="1628"/>
    </location>
</feature>
<feature type="compositionally biased region" description="Basic and acidic residues" evidence="7">
    <location>
        <begin position="465"/>
        <end position="478"/>
    </location>
</feature>
<dbReference type="Pfam" id="PF00418">
    <property type="entry name" value="Tubulin-binding"/>
    <property type="match status" value="1"/>
</dbReference>
<reference evidence="9 10" key="1">
    <citation type="journal article" date="2020" name="Mol. Biol. Evol.">
        <title>Interspecific Gene Flow and the Evolution of Specialization in Black and White Rhinoceros.</title>
        <authorList>
            <person name="Moodley Y."/>
            <person name="Westbury M.V."/>
            <person name="Russo I.M."/>
            <person name="Gopalakrishnan S."/>
            <person name="Rakotoarivelo A."/>
            <person name="Olsen R.A."/>
            <person name="Prost S."/>
            <person name="Tunstall T."/>
            <person name="Ryder O.A."/>
            <person name="Dalen L."/>
            <person name="Bruford M.W."/>
        </authorList>
    </citation>
    <scope>NUCLEOTIDE SEQUENCE [LARGE SCALE GENOMIC DNA]</scope>
    <source>
        <strain evidence="9">SBR-YM</strain>
        <tissue evidence="9">Skin</tissue>
    </source>
</reference>
<feature type="compositionally biased region" description="Basic and acidic residues" evidence="7">
    <location>
        <begin position="835"/>
        <end position="852"/>
    </location>
</feature>
<evidence type="ECO:0000256" key="7">
    <source>
        <dbReference type="SAM" id="MobiDB-lite"/>
    </source>
</evidence>
<evidence type="ECO:0000313" key="9">
    <source>
        <dbReference type="EMBL" id="KAF5922631.1"/>
    </source>
</evidence>
<feature type="compositionally biased region" description="Basic and acidic residues" evidence="7">
    <location>
        <begin position="1803"/>
        <end position="1821"/>
    </location>
</feature>
<feature type="region of interest" description="Disordered" evidence="7">
    <location>
        <begin position="1407"/>
        <end position="1426"/>
    </location>
</feature>
<feature type="compositionally biased region" description="Basic residues" evidence="7">
    <location>
        <begin position="1822"/>
        <end position="1831"/>
    </location>
</feature>
<dbReference type="InterPro" id="IPR013588">
    <property type="entry name" value="MAP2_projctn"/>
</dbReference>
<evidence type="ECO:0000256" key="6">
    <source>
        <dbReference type="ARBA" id="ARBA00023212"/>
    </source>
</evidence>
<feature type="compositionally biased region" description="Low complexity" evidence="7">
    <location>
        <begin position="2015"/>
        <end position="2027"/>
    </location>
</feature>
<feature type="compositionally biased region" description="Basic and acidic residues" evidence="7">
    <location>
        <begin position="754"/>
        <end position="765"/>
    </location>
</feature>
<dbReference type="Pfam" id="PF08377">
    <property type="entry name" value="MAP2_projctn"/>
    <property type="match status" value="1"/>
</dbReference>
<keyword evidence="5" id="KW-0677">Repeat</keyword>
<comment type="caution">
    <text evidence="9">The sequence shown here is derived from an EMBL/GenBank/DDBJ whole genome shotgun (WGS) entry which is preliminary data.</text>
</comment>
<feature type="compositionally biased region" description="Basic and acidic residues" evidence="7">
    <location>
        <begin position="1334"/>
        <end position="1377"/>
    </location>
</feature>
<organism evidence="9 10">
    <name type="scientific">Diceros bicornis minor</name>
    <name type="common">South-central black rhinoceros</name>
    <dbReference type="NCBI Taxonomy" id="77932"/>
    <lineage>
        <taxon>Eukaryota</taxon>
        <taxon>Metazoa</taxon>
        <taxon>Chordata</taxon>
        <taxon>Craniata</taxon>
        <taxon>Vertebrata</taxon>
        <taxon>Euteleostomi</taxon>
        <taxon>Mammalia</taxon>
        <taxon>Eutheria</taxon>
        <taxon>Laurasiatheria</taxon>
        <taxon>Perissodactyla</taxon>
        <taxon>Rhinocerotidae</taxon>
        <taxon>Diceros</taxon>
    </lineage>
</organism>
<evidence type="ECO:0000259" key="8">
    <source>
        <dbReference type="Pfam" id="PF08377"/>
    </source>
</evidence>
<feature type="region of interest" description="Disordered" evidence="7">
    <location>
        <begin position="1790"/>
        <end position="1856"/>
    </location>
</feature>
<dbReference type="GO" id="GO:0000226">
    <property type="term" value="P:microtubule cytoskeleton organization"/>
    <property type="evidence" value="ECO:0007669"/>
    <property type="project" value="TreeGrafter"/>
</dbReference>
<feature type="domain" description="MAP2/Tau projection" evidence="8">
    <location>
        <begin position="762"/>
        <end position="1901"/>
    </location>
</feature>
<evidence type="ECO:0000256" key="5">
    <source>
        <dbReference type="ARBA" id="ARBA00022737"/>
    </source>
</evidence>
<keyword evidence="4" id="KW-0493">Microtubule</keyword>
<accession>A0A7J7F3Q6</accession>
<evidence type="ECO:0000313" key="10">
    <source>
        <dbReference type="Proteomes" id="UP000551758"/>
    </source>
</evidence>
<feature type="compositionally biased region" description="Basic and acidic residues" evidence="7">
    <location>
        <begin position="513"/>
        <end position="522"/>
    </location>
</feature>
<feature type="compositionally biased region" description="Basic and acidic residues" evidence="7">
    <location>
        <begin position="916"/>
        <end position="936"/>
    </location>
</feature>
<keyword evidence="3" id="KW-0597">Phosphoprotein</keyword>
<feature type="compositionally biased region" description="Basic and acidic residues" evidence="7">
    <location>
        <begin position="1316"/>
        <end position="1325"/>
    </location>
</feature>
<gene>
    <name evidence="9" type="ORF">HPG69_018005</name>
</gene>
<dbReference type="GO" id="GO:0031175">
    <property type="term" value="P:neuron projection development"/>
    <property type="evidence" value="ECO:0007669"/>
    <property type="project" value="TreeGrafter"/>
</dbReference>
<feature type="region of interest" description="Disordered" evidence="7">
    <location>
        <begin position="87"/>
        <end position="106"/>
    </location>
</feature>
<feature type="compositionally biased region" description="Basic and acidic residues" evidence="7">
    <location>
        <begin position="1978"/>
        <end position="1992"/>
    </location>
</feature>
<dbReference type="PANTHER" id="PTHR11501">
    <property type="entry name" value="MICROTUBULE-ASSOCIATED PROTEIN"/>
    <property type="match status" value="1"/>
</dbReference>
<proteinExistence type="predicted"/>
<keyword evidence="2" id="KW-0963">Cytoplasm</keyword>
<feature type="region of interest" description="Disordered" evidence="7">
    <location>
        <begin position="1693"/>
        <end position="1774"/>
    </location>
</feature>
<comment type="subcellular location">
    <subcellularLocation>
        <location evidence="1">Cytoplasm</location>
        <location evidence="1">Cytoskeleton</location>
    </subcellularLocation>
</comment>